<accession>A0A1X0ZJP2</accession>
<protein>
    <submittedName>
        <fullName evidence="1">Uncharacterized protein</fullName>
    </submittedName>
</protein>
<gene>
    <name evidence="1" type="ORF">B7H17_25400</name>
</gene>
<name>A0A1X0ZJP2_PSEPU</name>
<organism evidence="1 2">
    <name type="scientific">Pseudomonas putida</name>
    <name type="common">Arthrobacter siderocapsulatus</name>
    <dbReference type="NCBI Taxonomy" id="303"/>
    <lineage>
        <taxon>Bacteria</taxon>
        <taxon>Pseudomonadati</taxon>
        <taxon>Pseudomonadota</taxon>
        <taxon>Gammaproteobacteria</taxon>
        <taxon>Pseudomonadales</taxon>
        <taxon>Pseudomonadaceae</taxon>
        <taxon>Pseudomonas</taxon>
    </lineage>
</organism>
<comment type="caution">
    <text evidence="1">The sequence shown here is derived from an EMBL/GenBank/DDBJ whole genome shotgun (WGS) entry which is preliminary data.</text>
</comment>
<evidence type="ECO:0000313" key="2">
    <source>
        <dbReference type="Proteomes" id="UP000193675"/>
    </source>
</evidence>
<dbReference type="EMBL" id="NBWC01000049">
    <property type="protein sequence ID" value="ORL58863.1"/>
    <property type="molecule type" value="Genomic_DNA"/>
</dbReference>
<dbReference type="PROSITE" id="PS51257">
    <property type="entry name" value="PROKAR_LIPOPROTEIN"/>
    <property type="match status" value="1"/>
</dbReference>
<dbReference type="AlphaFoldDB" id="A0A1X0ZJP2"/>
<sequence length="319" mass="35310">MTEMTMRKFMVAALTAVVLSGCGEPESQSASWIGGALAEKVDFRFPGSVIALKSKADPKAQAGRDWFFEEANWKPKGWSLWIASNVYSDYKAPGNDLALLRNGFGRADSAAERFAQDSYFISGVSKWLKSNHIDVEVNFLGYDGIPGSLAASNKAYNNYWLTFTDEYCGKAFRMCIDNYFVSPAARVAGGGRLSFKDWISPYLQVGDDASGMGQMQVINMMGGLADENSKFYDYWPTMVFLVNPQGKVTRAWLPQKKDLATVGRVQAAVVSDVGGEYKDVKVAKDDHTRPSAQAYYGQYYIEAGVTKVLETFKEIMDSK</sequence>
<reference evidence="1 2" key="1">
    <citation type="submission" date="2017-04" db="EMBL/GenBank/DDBJ databases">
        <title>Presence of VIM-2 positive Pseudomonas species in chickens and their surrounding environment.</title>
        <authorList>
            <person name="Zhang R."/>
        </authorList>
    </citation>
    <scope>NUCLEOTIDE SEQUENCE [LARGE SCALE GENOMIC DNA]</scope>
    <source>
        <strain evidence="1 2">DZ-C18</strain>
    </source>
</reference>
<dbReference type="Proteomes" id="UP000193675">
    <property type="component" value="Unassembled WGS sequence"/>
</dbReference>
<proteinExistence type="predicted"/>
<evidence type="ECO:0000313" key="1">
    <source>
        <dbReference type="EMBL" id="ORL58863.1"/>
    </source>
</evidence>